<protein>
    <submittedName>
        <fullName evidence="3">Semialdehyde dehydrogenase</fullName>
    </submittedName>
</protein>
<dbReference type="PANTHER" id="PTHR14097">
    <property type="entry name" value="OXIDOREDUCTASE HTATIP2"/>
    <property type="match status" value="1"/>
</dbReference>
<comment type="caution">
    <text evidence="3">The sequence shown here is derived from an EMBL/GenBank/DDBJ whole genome shotgun (WGS) entry which is preliminary data.</text>
</comment>
<proteinExistence type="predicted"/>
<dbReference type="PANTHER" id="PTHR14097:SF7">
    <property type="entry name" value="OXIDOREDUCTASE HTATIP2"/>
    <property type="match status" value="1"/>
</dbReference>
<evidence type="ECO:0000256" key="1">
    <source>
        <dbReference type="SAM" id="Coils"/>
    </source>
</evidence>
<dbReference type="EMBL" id="RJJR01000006">
    <property type="protein sequence ID" value="RNI36953.1"/>
    <property type="molecule type" value="Genomic_DNA"/>
</dbReference>
<keyword evidence="4" id="KW-1185">Reference proteome</keyword>
<keyword evidence="1" id="KW-0175">Coiled coil</keyword>
<feature type="domain" description="NAD(P)-binding" evidence="2">
    <location>
        <begin position="10"/>
        <end position="126"/>
    </location>
</feature>
<dbReference type="AlphaFoldDB" id="A0A3M9NIC3"/>
<evidence type="ECO:0000259" key="2">
    <source>
        <dbReference type="Pfam" id="PF13460"/>
    </source>
</evidence>
<organism evidence="3 4">
    <name type="scientific">Hanamia caeni</name>
    <dbReference type="NCBI Taxonomy" id="2294116"/>
    <lineage>
        <taxon>Bacteria</taxon>
        <taxon>Pseudomonadati</taxon>
        <taxon>Bacteroidota</taxon>
        <taxon>Chitinophagia</taxon>
        <taxon>Chitinophagales</taxon>
        <taxon>Chitinophagaceae</taxon>
        <taxon>Hanamia</taxon>
    </lineage>
</organism>
<gene>
    <name evidence="3" type="ORF">EFY79_09350</name>
</gene>
<sequence length="244" mass="27670">MKDGIAVVLGASGLTGGLLVRDLINDPDFKIVRTLGRNHLEISHPKLDQRIVNFNDKEDFKIKMGEGDVIFSCIGTTQKKVNGDKVMYEKIDHDIPVNAAAIGIRQQFKKFLIISSVGANESSSNFYLQLKGKIENSLKQFPYESISIFRPSLLNGVRKESHFKDLLAQTLMDLFSFIFLGPLRKYHAIGANTVAKAMIYESKKNKKGICYFDYEQIMDMAREYKSELEEIFQKISSNQQQSSK</sequence>
<reference evidence="3 4" key="1">
    <citation type="submission" date="2018-11" db="EMBL/GenBank/DDBJ databases">
        <title>Draft genome sequence of Ferruginibacter sp. BO-59.</title>
        <authorList>
            <person name="Im W.T."/>
        </authorList>
    </citation>
    <scope>NUCLEOTIDE SEQUENCE [LARGE SCALE GENOMIC DNA]</scope>
    <source>
        <strain evidence="3 4">BO-59</strain>
    </source>
</reference>
<dbReference type="InterPro" id="IPR036291">
    <property type="entry name" value="NAD(P)-bd_dom_sf"/>
</dbReference>
<evidence type="ECO:0000313" key="3">
    <source>
        <dbReference type="EMBL" id="RNI36953.1"/>
    </source>
</evidence>
<dbReference type="RefSeq" id="WP_123120437.1">
    <property type="nucleotide sequence ID" value="NZ_RJJR01000006.1"/>
</dbReference>
<dbReference type="SUPFAM" id="SSF51735">
    <property type="entry name" value="NAD(P)-binding Rossmann-fold domains"/>
    <property type="match status" value="1"/>
</dbReference>
<evidence type="ECO:0000313" key="4">
    <source>
        <dbReference type="Proteomes" id="UP000267223"/>
    </source>
</evidence>
<dbReference type="OrthoDB" id="9798632at2"/>
<feature type="coiled-coil region" evidence="1">
    <location>
        <begin position="214"/>
        <end position="241"/>
    </location>
</feature>
<dbReference type="Pfam" id="PF13460">
    <property type="entry name" value="NAD_binding_10"/>
    <property type="match status" value="1"/>
</dbReference>
<accession>A0A3M9NIC3</accession>
<name>A0A3M9NIC3_9BACT</name>
<dbReference type="InterPro" id="IPR016040">
    <property type="entry name" value="NAD(P)-bd_dom"/>
</dbReference>
<dbReference type="Proteomes" id="UP000267223">
    <property type="component" value="Unassembled WGS sequence"/>
</dbReference>
<dbReference type="Gene3D" id="3.40.50.720">
    <property type="entry name" value="NAD(P)-binding Rossmann-like Domain"/>
    <property type="match status" value="1"/>
</dbReference>